<proteinExistence type="predicted"/>
<comment type="caution">
    <text evidence="2">The sequence shown here is derived from an EMBL/GenBank/DDBJ whole genome shotgun (WGS) entry which is preliminary data.</text>
</comment>
<dbReference type="Proteomes" id="UP001589862">
    <property type="component" value="Unassembled WGS sequence"/>
</dbReference>
<keyword evidence="3" id="KW-1185">Reference proteome</keyword>
<evidence type="ECO:0000313" key="3">
    <source>
        <dbReference type="Proteomes" id="UP001589862"/>
    </source>
</evidence>
<protein>
    <submittedName>
        <fullName evidence="2">Uncharacterized protein</fullName>
    </submittedName>
</protein>
<name>A0ABV6PCU6_9MICC</name>
<accession>A0ABV6PCU6</accession>
<feature type="region of interest" description="Disordered" evidence="1">
    <location>
        <begin position="1"/>
        <end position="51"/>
    </location>
</feature>
<evidence type="ECO:0000313" key="2">
    <source>
        <dbReference type="EMBL" id="MFC0582943.1"/>
    </source>
</evidence>
<sequence>MGGTVDGRALPEEGFDAKPSQVQGQPEGQGHVDQNGFDERGAQGGISTDNSGPDKLCSIGFFFGPGVAHHNVGAHQAHDHAMKPTISCASIEP</sequence>
<dbReference type="RefSeq" id="WP_377460505.1">
    <property type="nucleotide sequence ID" value="NZ_JBHLUB010000032.1"/>
</dbReference>
<gene>
    <name evidence="2" type="ORF">ACFFFR_11240</name>
</gene>
<organism evidence="2 3">
    <name type="scientific">Micrococcoides hystricis</name>
    <dbReference type="NCBI Taxonomy" id="1572761"/>
    <lineage>
        <taxon>Bacteria</taxon>
        <taxon>Bacillati</taxon>
        <taxon>Actinomycetota</taxon>
        <taxon>Actinomycetes</taxon>
        <taxon>Micrococcales</taxon>
        <taxon>Micrococcaceae</taxon>
        <taxon>Micrococcoides</taxon>
    </lineage>
</organism>
<reference evidence="2 3" key="1">
    <citation type="submission" date="2024-09" db="EMBL/GenBank/DDBJ databases">
        <authorList>
            <person name="Sun Q."/>
            <person name="Mori K."/>
        </authorList>
    </citation>
    <scope>NUCLEOTIDE SEQUENCE [LARGE SCALE GENOMIC DNA]</scope>
    <source>
        <strain evidence="2 3">NCAIM B.02604</strain>
    </source>
</reference>
<evidence type="ECO:0000256" key="1">
    <source>
        <dbReference type="SAM" id="MobiDB-lite"/>
    </source>
</evidence>
<dbReference type="EMBL" id="JBHLUB010000032">
    <property type="protein sequence ID" value="MFC0582943.1"/>
    <property type="molecule type" value="Genomic_DNA"/>
</dbReference>